<dbReference type="Gene3D" id="3.30.420.10">
    <property type="entry name" value="Ribonuclease H-like superfamily/Ribonuclease H"/>
    <property type="match status" value="1"/>
</dbReference>
<evidence type="ECO:0000256" key="12">
    <source>
        <dbReference type="ARBA" id="ARBA00031220"/>
    </source>
</evidence>
<evidence type="ECO:0000256" key="7">
    <source>
        <dbReference type="ARBA" id="ARBA00022801"/>
    </source>
</evidence>
<dbReference type="RefSeq" id="WP_005673977.1">
    <property type="nucleotide sequence ID" value="NZ_CP146288.1"/>
</dbReference>
<dbReference type="InterPro" id="IPR013620">
    <property type="entry name" value="Exonuc_1_SH3"/>
</dbReference>
<dbReference type="CDD" id="cd06138">
    <property type="entry name" value="ExoI_N"/>
    <property type="match status" value="1"/>
</dbReference>
<evidence type="ECO:0000256" key="1">
    <source>
        <dbReference type="ARBA" id="ARBA00000563"/>
    </source>
</evidence>
<dbReference type="HOGENOM" id="CLU_043508_1_1_4"/>
<comment type="caution">
    <text evidence="18">The sequence shown here is derived from an EMBL/GenBank/DDBJ whole genome shotgun (WGS) entry which is preliminary data.</text>
</comment>
<evidence type="ECO:0000256" key="5">
    <source>
        <dbReference type="ARBA" id="ARBA00022723"/>
    </source>
</evidence>
<dbReference type="PROSITE" id="PS51784">
    <property type="entry name" value="EXOI_SH3"/>
    <property type="match status" value="1"/>
</dbReference>
<dbReference type="Gene3D" id="3.30.1520.20">
    <property type="entry name" value="Exonuclease ExoI, domain 2"/>
    <property type="match status" value="1"/>
</dbReference>
<proteinExistence type="predicted"/>
<evidence type="ECO:0000256" key="11">
    <source>
        <dbReference type="ARBA" id="ARBA00023204"/>
    </source>
</evidence>
<comment type="subunit">
    <text evidence="13">Monomer. Interacts with ssb (via C-terminus); this interaction stimulates the exonuclease activity by recruiting the enzyme to its substrate.</text>
</comment>
<dbReference type="Proteomes" id="UP000011021">
    <property type="component" value="Unassembled WGS sequence"/>
</dbReference>
<name>E7RY93_9BURK</name>
<feature type="binding site" evidence="15">
    <location>
        <position position="10"/>
    </location>
    <ligand>
        <name>Mg(2+)</name>
        <dbReference type="ChEBI" id="CHEBI:18420"/>
        <label>1</label>
    </ligand>
</feature>
<dbReference type="GO" id="GO:0046872">
    <property type="term" value="F:metal ion binding"/>
    <property type="evidence" value="ECO:0007669"/>
    <property type="project" value="UniProtKB-KW"/>
</dbReference>
<dbReference type="EMBL" id="AEQP01000013">
    <property type="protein sequence ID" value="EFV94667.1"/>
    <property type="molecule type" value="Genomic_DNA"/>
</dbReference>
<comment type="catalytic activity">
    <reaction evidence="1">
        <text>Exonucleolytic cleavage in the 3'- to 5'-direction to yield nucleoside 5'-phosphates.</text>
        <dbReference type="EC" id="3.1.11.1"/>
    </reaction>
</comment>
<dbReference type="InterPro" id="IPR038649">
    <property type="entry name" value="EXOI_SH3_sf"/>
</dbReference>
<feature type="binding site" evidence="15">
    <location>
        <position position="12"/>
    </location>
    <ligand>
        <name>Mg(2+)</name>
        <dbReference type="ChEBI" id="CHEBI:18420"/>
        <label>2</label>
    </ligand>
</feature>
<accession>E7RY93</accession>
<protein>
    <recommendedName>
        <fullName evidence="3">Exodeoxyribonuclease I</fullName>
        <ecNumber evidence="2">3.1.11.1</ecNumber>
    </recommendedName>
    <alternativeName>
        <fullName evidence="12">DNA deoxyribophosphodiesterase</fullName>
    </alternativeName>
</protein>
<evidence type="ECO:0000256" key="3">
    <source>
        <dbReference type="ARBA" id="ARBA00019900"/>
    </source>
</evidence>
<comment type="cofactor">
    <cofactor evidence="15">
        <name>Mg(2+)</name>
        <dbReference type="ChEBI" id="CHEBI:18420"/>
    </cofactor>
    <text evidence="15">Binds 2 Mg(2+) ions per monomer.</text>
</comment>
<dbReference type="GO" id="GO:0006281">
    <property type="term" value="P:DNA repair"/>
    <property type="evidence" value="ECO:0007669"/>
    <property type="project" value="UniProtKB-KW"/>
</dbReference>
<dbReference type="NCBIfam" id="NF008746">
    <property type="entry name" value="PRK11779.1"/>
    <property type="match status" value="1"/>
</dbReference>
<evidence type="ECO:0000313" key="18">
    <source>
        <dbReference type="EMBL" id="EFV94667.1"/>
    </source>
</evidence>
<dbReference type="InterPro" id="IPR034747">
    <property type="entry name" value="EXOI_SH3"/>
</dbReference>
<keyword evidence="11" id="KW-0234">DNA repair</keyword>
<dbReference type="Gene3D" id="1.20.1280.70">
    <property type="entry name" value="Exonuclease ExoI, domain 3"/>
    <property type="match status" value="1"/>
</dbReference>
<dbReference type="eggNOG" id="COG2925">
    <property type="taxonomic scope" value="Bacteria"/>
</dbReference>
<organism evidence="18 19">
    <name type="scientific">Lautropia mirabilis ATCC 51599</name>
    <dbReference type="NCBI Taxonomy" id="887898"/>
    <lineage>
        <taxon>Bacteria</taxon>
        <taxon>Pseudomonadati</taxon>
        <taxon>Pseudomonadota</taxon>
        <taxon>Betaproteobacteria</taxon>
        <taxon>Burkholderiales</taxon>
        <taxon>Burkholderiaceae</taxon>
        <taxon>Lautropia</taxon>
    </lineage>
</organism>
<evidence type="ECO:0000256" key="2">
    <source>
        <dbReference type="ARBA" id="ARBA00012108"/>
    </source>
</evidence>
<keyword evidence="7" id="KW-0378">Hydrolase</keyword>
<dbReference type="InterPro" id="IPR058561">
    <property type="entry name" value="Exonuc_1_C"/>
</dbReference>
<gene>
    <name evidence="18" type="ORF">HMPREF0551_1657</name>
</gene>
<reference evidence="18 19" key="1">
    <citation type="submission" date="2010-12" db="EMBL/GenBank/DDBJ databases">
        <authorList>
            <person name="Muzny D."/>
            <person name="Qin X."/>
            <person name="Deng J."/>
            <person name="Jiang H."/>
            <person name="Liu Y."/>
            <person name="Qu J."/>
            <person name="Song X.-Z."/>
            <person name="Zhang L."/>
            <person name="Thornton R."/>
            <person name="Coyle M."/>
            <person name="Francisco L."/>
            <person name="Jackson L."/>
            <person name="Javaid M."/>
            <person name="Korchina V."/>
            <person name="Kovar C."/>
            <person name="Mata R."/>
            <person name="Mathew T."/>
            <person name="Ngo R."/>
            <person name="Nguyen L."/>
            <person name="Nguyen N."/>
            <person name="Okwuonu G."/>
            <person name="Ongeri F."/>
            <person name="Pham C."/>
            <person name="Simmons D."/>
            <person name="Wilczek-Boney K."/>
            <person name="Hale W."/>
            <person name="Jakkamsetti A."/>
            <person name="Pham P."/>
            <person name="Ruth R."/>
            <person name="San Lucas F."/>
            <person name="Warren J."/>
            <person name="Zhang J."/>
            <person name="Zhao Z."/>
            <person name="Zhou C."/>
            <person name="Zhu D."/>
            <person name="Lee S."/>
            <person name="Bess C."/>
            <person name="Blankenburg K."/>
            <person name="Forbes L."/>
            <person name="Fu Q."/>
            <person name="Gubbala S."/>
            <person name="Hirani K."/>
            <person name="Jayaseelan J.C."/>
            <person name="Lara F."/>
            <person name="Munidasa M."/>
            <person name="Palculict T."/>
            <person name="Patil S."/>
            <person name="Pu L.-L."/>
            <person name="Saada N."/>
            <person name="Tang L."/>
            <person name="Weissenberger G."/>
            <person name="Zhu Y."/>
            <person name="Hemphill L."/>
            <person name="Shang Y."/>
            <person name="Youmans B."/>
            <person name="Ayvaz T."/>
            <person name="Ross M."/>
            <person name="Santibanez J."/>
            <person name="Aqrawi P."/>
            <person name="Gross S."/>
            <person name="Joshi V."/>
            <person name="Fowler G."/>
            <person name="Nazareth L."/>
            <person name="Reid J."/>
            <person name="Worley K."/>
            <person name="Petrosino J."/>
            <person name="Highlander S."/>
            <person name="Gibbs R."/>
        </authorList>
    </citation>
    <scope>NUCLEOTIDE SEQUENCE [LARGE SCALE GENOMIC DNA]</scope>
    <source>
        <strain evidence="18 19">ATCC 51599</strain>
    </source>
</reference>
<dbReference type="EC" id="3.1.11.1" evidence="2"/>
<dbReference type="STRING" id="887898.HMPREF0551_1657"/>
<keyword evidence="19" id="KW-1185">Reference proteome</keyword>
<feature type="binding site" evidence="15">
    <location>
        <position position="181"/>
    </location>
    <ligand>
        <name>Mg(2+)</name>
        <dbReference type="ChEBI" id="CHEBI:18420"/>
        <label>2</label>
    </ligand>
</feature>
<feature type="binding site" evidence="14">
    <location>
        <position position="160"/>
    </location>
    <ligand>
        <name>substrate</name>
    </ligand>
</feature>
<keyword evidence="9 15" id="KW-0460">Magnesium</keyword>
<dbReference type="InterPro" id="IPR012337">
    <property type="entry name" value="RNaseH-like_sf"/>
</dbReference>
<sequence>MSETSFFWHDYETFGRDPRLDRPAQFAGIRTDLDLNEVGEPVMLYCKPAPDYLPDPEACLLTGILPQECLARGLPEYRFADAVLAELGASGTIGVGYNSIRFDDEVTRHLLWRTLRPPYDREWRNGCSRWDLLDVVRATAALRPEGIEWPRHDDGRPSFKLEHLSAANGLAHAQAHDALSDVRATIALAALIRNRQPRLWNFCLALRQKQAVLTEIGSDRPFIHVSAMYGAERGGMAVVWPLAQHPTNRNELIVWDLIHDPAELADLDAEQIRLRLFSKTEDLPEGMTRLPIRSLAINKSPIVIGNLKVLTPAVIERWHIDMETIARHTETARRLTPQLASRMDEVYQRPRPQGPAPDVDGDLYGGFIGNDDRRRLDDWRERLDATASQAAASPDADHSHIQIPSFEDPRLEEMSFRYRARQFPDMLSTEEKQRWVAHCHARLHQGAGNAMTLATFAHRLDELNQSLSPDDEHGQRLLEALYDYGEQLA</sequence>
<feature type="binding site" evidence="14">
    <location>
        <position position="12"/>
    </location>
    <ligand>
        <name>substrate</name>
    </ligand>
</feature>
<feature type="domain" description="ExoI SH3-like" evidence="16">
    <location>
        <begin position="197"/>
        <end position="351"/>
    </location>
</feature>
<evidence type="ECO:0000256" key="6">
    <source>
        <dbReference type="ARBA" id="ARBA00022763"/>
    </source>
</evidence>
<evidence type="ECO:0000256" key="9">
    <source>
        <dbReference type="ARBA" id="ARBA00022842"/>
    </source>
</evidence>
<evidence type="ECO:0000259" key="17">
    <source>
        <dbReference type="PROSITE" id="PS51785"/>
    </source>
</evidence>
<dbReference type="InterPro" id="IPR036397">
    <property type="entry name" value="RNaseH_sf"/>
</dbReference>
<evidence type="ECO:0000256" key="10">
    <source>
        <dbReference type="ARBA" id="ARBA00023125"/>
    </source>
</evidence>
<dbReference type="PROSITE" id="PS51785">
    <property type="entry name" value="EXOI_C"/>
    <property type="match status" value="1"/>
</dbReference>
<feature type="domain" description="ExoI C-terminal" evidence="17">
    <location>
        <begin position="355"/>
        <end position="489"/>
    </location>
</feature>
<evidence type="ECO:0000256" key="14">
    <source>
        <dbReference type="PIRSR" id="PIRSR000977-1"/>
    </source>
</evidence>
<dbReference type="Pfam" id="PF00929">
    <property type="entry name" value="RNase_T"/>
    <property type="match status" value="1"/>
</dbReference>
<dbReference type="GO" id="GO:0008310">
    <property type="term" value="F:single-stranded DNA 3'-5' DNA exonuclease activity"/>
    <property type="evidence" value="ECO:0007669"/>
    <property type="project" value="UniProtKB-EC"/>
</dbReference>
<keyword evidence="8 18" id="KW-0269">Exonuclease</keyword>
<dbReference type="FunFam" id="3.30.420.10:FF:000033">
    <property type="entry name" value="Exodeoxyribonuclease I"/>
    <property type="match status" value="1"/>
</dbReference>
<keyword evidence="4" id="KW-0540">Nuclease</keyword>
<evidence type="ECO:0000256" key="15">
    <source>
        <dbReference type="PIRSR" id="PIRSR000977-2"/>
    </source>
</evidence>
<dbReference type="Pfam" id="PF08411">
    <property type="entry name" value="ExoI_SH3"/>
    <property type="match status" value="1"/>
</dbReference>
<dbReference type="PIRSF" id="PIRSF000977">
    <property type="entry name" value="Exodeoxyribonuclease_I"/>
    <property type="match status" value="1"/>
</dbReference>
<dbReference type="InterPro" id="IPR023607">
    <property type="entry name" value="Exodeoxyribonuclease_I"/>
</dbReference>
<keyword evidence="5 15" id="KW-0479">Metal-binding</keyword>
<evidence type="ECO:0000259" key="16">
    <source>
        <dbReference type="PROSITE" id="PS51784"/>
    </source>
</evidence>
<dbReference type="Gene3D" id="1.10.287.1240">
    <property type="match status" value="1"/>
</dbReference>
<evidence type="ECO:0000256" key="4">
    <source>
        <dbReference type="ARBA" id="ARBA00022722"/>
    </source>
</evidence>
<keyword evidence="10" id="KW-0238">DNA-binding</keyword>
<dbReference type="GO" id="GO:0003677">
    <property type="term" value="F:DNA binding"/>
    <property type="evidence" value="ECO:0007669"/>
    <property type="project" value="UniProtKB-KW"/>
</dbReference>
<dbReference type="InterPro" id="IPR013520">
    <property type="entry name" value="Ribonucl_H"/>
</dbReference>
<dbReference type="AlphaFoldDB" id="E7RY93"/>
<dbReference type="Pfam" id="PF26016">
    <property type="entry name" value="ExoI_C"/>
    <property type="match status" value="1"/>
</dbReference>
<evidence type="ECO:0000256" key="13">
    <source>
        <dbReference type="ARBA" id="ARBA00046792"/>
    </source>
</evidence>
<dbReference type="SUPFAM" id="SSF53098">
    <property type="entry name" value="Ribonuclease H-like"/>
    <property type="match status" value="1"/>
</dbReference>
<evidence type="ECO:0000256" key="8">
    <source>
        <dbReference type="ARBA" id="ARBA00022839"/>
    </source>
</evidence>
<keyword evidence="6" id="KW-0227">DNA damage</keyword>
<evidence type="ECO:0000313" key="19">
    <source>
        <dbReference type="Proteomes" id="UP000011021"/>
    </source>
</evidence>